<dbReference type="GO" id="GO:0006289">
    <property type="term" value="P:nucleotide-excision repair"/>
    <property type="evidence" value="ECO:0007669"/>
    <property type="project" value="InterPro"/>
</dbReference>
<dbReference type="InterPro" id="IPR000305">
    <property type="entry name" value="GIY-YIG_endonuc"/>
</dbReference>
<dbReference type="PROSITE" id="PS50164">
    <property type="entry name" value="GIY_YIG"/>
    <property type="match status" value="1"/>
</dbReference>
<dbReference type="InterPro" id="IPR036876">
    <property type="entry name" value="UVR_dom_sf"/>
</dbReference>
<dbReference type="InterPro" id="IPR047296">
    <property type="entry name" value="GIY-YIG_UvrC_Cho"/>
</dbReference>
<evidence type="ECO:0000313" key="5">
    <source>
        <dbReference type="Proteomes" id="UP000176855"/>
    </source>
</evidence>
<dbReference type="InterPro" id="IPR038476">
    <property type="entry name" value="UvrC_RNase_H_dom_sf"/>
</dbReference>
<evidence type="ECO:0000259" key="3">
    <source>
        <dbReference type="PROSITE" id="PS50165"/>
    </source>
</evidence>
<reference evidence="4 5" key="1">
    <citation type="journal article" date="2016" name="Nat. Commun.">
        <title>Thousands of microbial genomes shed light on interconnected biogeochemical processes in an aquifer system.</title>
        <authorList>
            <person name="Anantharaman K."/>
            <person name="Brown C.T."/>
            <person name="Hug L.A."/>
            <person name="Sharon I."/>
            <person name="Castelle C.J."/>
            <person name="Probst A.J."/>
            <person name="Thomas B.C."/>
            <person name="Singh A."/>
            <person name="Wilkins M.J."/>
            <person name="Karaoz U."/>
            <person name="Brodie E.L."/>
            <person name="Williams K.H."/>
            <person name="Hubbard S.S."/>
            <person name="Banfield J.F."/>
        </authorList>
    </citation>
    <scope>NUCLEOTIDE SEQUENCE [LARGE SCALE GENOMIC DNA]</scope>
</reference>
<dbReference type="PANTHER" id="PTHR30562">
    <property type="entry name" value="UVRC/OXIDOREDUCTASE"/>
    <property type="match status" value="1"/>
</dbReference>
<protein>
    <recommendedName>
        <fullName evidence="6">Excinuclease ABC subunit C</fullName>
    </recommendedName>
</protein>
<feature type="domain" description="UvrC family homology region profile" evidence="3">
    <location>
        <begin position="218"/>
        <end position="342"/>
    </location>
</feature>
<dbReference type="AlphaFoldDB" id="A0A1G2HNE4"/>
<dbReference type="Gene3D" id="3.30.420.340">
    <property type="entry name" value="UvrC, RNAse H endonuclease domain"/>
    <property type="match status" value="1"/>
</dbReference>
<dbReference type="Gene3D" id="4.10.860.10">
    <property type="entry name" value="UVR domain"/>
    <property type="match status" value="1"/>
</dbReference>
<evidence type="ECO:0000313" key="4">
    <source>
        <dbReference type="EMBL" id="OGZ63800.1"/>
    </source>
</evidence>
<dbReference type="EMBL" id="MHOO01000011">
    <property type="protein sequence ID" value="OGZ63800.1"/>
    <property type="molecule type" value="Genomic_DNA"/>
</dbReference>
<dbReference type="PROSITE" id="PS50151">
    <property type="entry name" value="UVR"/>
    <property type="match status" value="1"/>
</dbReference>
<dbReference type="GO" id="GO:0009380">
    <property type="term" value="C:excinuclease repair complex"/>
    <property type="evidence" value="ECO:0007669"/>
    <property type="project" value="TreeGrafter"/>
</dbReference>
<feature type="domain" description="UVR" evidence="1">
    <location>
        <begin position="194"/>
        <end position="229"/>
    </location>
</feature>
<dbReference type="InterPro" id="IPR035901">
    <property type="entry name" value="GIY-YIG_endonuc_sf"/>
</dbReference>
<organism evidence="4 5">
    <name type="scientific">Candidatus Staskawiczbacteria bacterium RIFCSPHIGHO2_01_FULL_39_25</name>
    <dbReference type="NCBI Taxonomy" id="1802202"/>
    <lineage>
        <taxon>Bacteria</taxon>
        <taxon>Candidatus Staskawicziibacteriota</taxon>
    </lineage>
</organism>
<proteinExistence type="predicted"/>
<dbReference type="Pfam" id="PF08459">
    <property type="entry name" value="UvrC_RNaseH_dom"/>
    <property type="match status" value="1"/>
</dbReference>
<dbReference type="Gene3D" id="3.40.1440.10">
    <property type="entry name" value="GIY-YIG endonuclease"/>
    <property type="match status" value="1"/>
</dbReference>
<dbReference type="SUPFAM" id="SSF82771">
    <property type="entry name" value="GIY-YIG endonuclease"/>
    <property type="match status" value="1"/>
</dbReference>
<dbReference type="Pfam" id="PF01541">
    <property type="entry name" value="GIY-YIG"/>
    <property type="match status" value="1"/>
</dbReference>
<dbReference type="InterPro" id="IPR001943">
    <property type="entry name" value="UVR_dom"/>
</dbReference>
<dbReference type="PANTHER" id="PTHR30562:SF1">
    <property type="entry name" value="UVRABC SYSTEM PROTEIN C"/>
    <property type="match status" value="1"/>
</dbReference>
<dbReference type="Pfam" id="PF02151">
    <property type="entry name" value="UVR"/>
    <property type="match status" value="1"/>
</dbReference>
<dbReference type="InterPro" id="IPR050066">
    <property type="entry name" value="UvrABC_protein_C"/>
</dbReference>
<dbReference type="STRING" id="1802202.A2730_00730"/>
<dbReference type="Proteomes" id="UP000176855">
    <property type="component" value="Unassembled WGS sequence"/>
</dbReference>
<evidence type="ECO:0000259" key="1">
    <source>
        <dbReference type="PROSITE" id="PS50151"/>
    </source>
</evidence>
<evidence type="ECO:0000259" key="2">
    <source>
        <dbReference type="PROSITE" id="PS50164"/>
    </source>
</evidence>
<evidence type="ECO:0008006" key="6">
    <source>
        <dbReference type="Google" id="ProtNLM"/>
    </source>
</evidence>
<name>A0A1G2HNE4_9BACT</name>
<dbReference type="SMART" id="SM00465">
    <property type="entry name" value="GIYc"/>
    <property type="match status" value="1"/>
</dbReference>
<dbReference type="InterPro" id="IPR001162">
    <property type="entry name" value="UvrC_RNase_H_dom"/>
</dbReference>
<gene>
    <name evidence="4" type="ORF">A2730_00730</name>
</gene>
<dbReference type="GO" id="GO:0009381">
    <property type="term" value="F:excinuclease ABC activity"/>
    <property type="evidence" value="ECO:0007669"/>
    <property type="project" value="InterPro"/>
</dbReference>
<sequence length="426" mass="49445">MEKFTVILKSKMQELPNMAGVYLFYEGRNIIYIGKAINIKERVKNHFLQPTYKDNFFIEKVEKIGFINTESEIEALILEANLIKKHQPKFNQVWRDNKNYFYVVITKGPKPIVFIAHQRKNENAHYIGPYVEGTSLKKTLKYLRKVFPYYTSQKHPHNKCTWCHLGLCPGPMPDIDEYKKNLRKLVLILQGKRKTAFYALKKEMAVAAKAKDFEKAAAVRDRIHALEHIMGHAKVIEQRHVSPDQWQATQAIFESIINSRQSIQKIECYDISNIQGTLAVGSMVVFVNGSPDRSQYKKFRIRMENKPNDIAMLKEVLTRRLTHPEWSYPEVMLIDGGIAQLNIGIKAKNESLANTTAVDIARPVKNIKIISIAKGRQELFIEGKKNPIPLKNLPQEIYNLIKRLDDEAHRFAITYHKKLRKKYLLN</sequence>
<dbReference type="CDD" id="cd10434">
    <property type="entry name" value="GIY-YIG_UvrC_Cho"/>
    <property type="match status" value="1"/>
</dbReference>
<dbReference type="SUPFAM" id="SSF46600">
    <property type="entry name" value="C-terminal UvrC-binding domain of UvrB"/>
    <property type="match status" value="1"/>
</dbReference>
<accession>A0A1G2HNE4</accession>
<dbReference type="PROSITE" id="PS50165">
    <property type="entry name" value="UVRC"/>
    <property type="match status" value="1"/>
</dbReference>
<comment type="caution">
    <text evidence="4">The sequence shown here is derived from an EMBL/GenBank/DDBJ whole genome shotgun (WGS) entry which is preliminary data.</text>
</comment>
<feature type="domain" description="GIY-YIG" evidence="2">
    <location>
        <begin position="17"/>
        <end position="92"/>
    </location>
</feature>